<protein>
    <submittedName>
        <fullName evidence="1">Uncharacterized protein</fullName>
    </submittedName>
</protein>
<dbReference type="AlphaFoldDB" id="A0A645AYA3"/>
<evidence type="ECO:0000313" key="1">
    <source>
        <dbReference type="EMBL" id="MPM58147.1"/>
    </source>
</evidence>
<name>A0A645AYA3_9ZZZZ</name>
<accession>A0A645AYA3</accession>
<proteinExistence type="predicted"/>
<comment type="caution">
    <text evidence="1">The sequence shown here is derived from an EMBL/GenBank/DDBJ whole genome shotgun (WGS) entry which is preliminary data.</text>
</comment>
<sequence>MAHMLILTGCDDGYYALYGLDTFPNAAYKYFLDLQYQLLATDPVFFGVRGVGPWILRYATPDTLAWQAKLFRHYMIEGKRDLLSNEYGYVYEPGYLANGEFTDGLKAWTVEGKVAVKNIPNYGYARGINNTAPDGDTVAVMTRVPGQVNRVRQTIRNLKVGKRYELLIRSADYDDVMAGKNPLKVMTLKPEIRGAEVLGDESIIYVYPVVMHALPGKFPDRRNGLSANCTRLVFRATAPQAELTISDEVPGLPALQYHGREFAPADPAQKQVMFNFVQVTELLDDAPSFQKLPFGGR</sequence>
<dbReference type="EMBL" id="VSSQ01016616">
    <property type="protein sequence ID" value="MPM58147.1"/>
    <property type="molecule type" value="Genomic_DNA"/>
</dbReference>
<reference evidence="1" key="1">
    <citation type="submission" date="2019-08" db="EMBL/GenBank/DDBJ databases">
        <authorList>
            <person name="Kucharzyk K."/>
            <person name="Murdoch R.W."/>
            <person name="Higgins S."/>
            <person name="Loffler F."/>
        </authorList>
    </citation>
    <scope>NUCLEOTIDE SEQUENCE</scope>
</reference>
<organism evidence="1">
    <name type="scientific">bioreactor metagenome</name>
    <dbReference type="NCBI Taxonomy" id="1076179"/>
    <lineage>
        <taxon>unclassified sequences</taxon>
        <taxon>metagenomes</taxon>
        <taxon>ecological metagenomes</taxon>
    </lineage>
</organism>
<gene>
    <name evidence="1" type="ORF">SDC9_104976</name>
</gene>